<dbReference type="AlphaFoldDB" id="A0A1D1ZK19"/>
<feature type="region of interest" description="Disordered" evidence="4">
    <location>
        <begin position="486"/>
        <end position="619"/>
    </location>
</feature>
<dbReference type="GO" id="GO:0003682">
    <property type="term" value="F:chromatin binding"/>
    <property type="evidence" value="ECO:0007669"/>
    <property type="project" value="InterPro"/>
</dbReference>
<dbReference type="SUPFAM" id="SSF47676">
    <property type="entry name" value="Conserved domain common to transcription factors TFIIS, elongin A, CRSP70"/>
    <property type="match status" value="1"/>
</dbReference>
<dbReference type="InterPro" id="IPR035441">
    <property type="entry name" value="TFIIS/LEDGF_dom_sf"/>
</dbReference>
<feature type="domain" description="TFIIS N-terminal" evidence="6">
    <location>
        <begin position="338"/>
        <end position="424"/>
    </location>
</feature>
<dbReference type="InterPro" id="IPR043151">
    <property type="entry name" value="BAH_sf"/>
</dbReference>
<reference evidence="7" key="1">
    <citation type="submission" date="2015-07" db="EMBL/GenBank/DDBJ databases">
        <title>Transcriptome Assembly of Anthurium amnicola.</title>
        <authorList>
            <person name="Suzuki J."/>
        </authorList>
    </citation>
    <scope>NUCLEOTIDE SEQUENCE</scope>
</reference>
<keyword evidence="7" id="KW-0648">Protein biosynthesis</keyword>
<name>A0A1D1ZK19_9ARAE</name>
<feature type="compositionally biased region" description="Polar residues" evidence="4">
    <location>
        <begin position="678"/>
        <end position="687"/>
    </location>
</feature>
<feature type="compositionally biased region" description="Polar residues" evidence="4">
    <location>
        <begin position="206"/>
        <end position="234"/>
    </location>
</feature>
<feature type="compositionally biased region" description="Polar residues" evidence="4">
    <location>
        <begin position="815"/>
        <end position="825"/>
    </location>
</feature>
<feature type="region of interest" description="Disordered" evidence="4">
    <location>
        <begin position="21"/>
        <end position="42"/>
    </location>
</feature>
<evidence type="ECO:0000256" key="3">
    <source>
        <dbReference type="PROSITE-ProRule" id="PRU00649"/>
    </source>
</evidence>
<dbReference type="CDD" id="cd00183">
    <property type="entry name" value="TFIIS_I"/>
    <property type="match status" value="1"/>
</dbReference>
<feature type="compositionally biased region" description="Basic and acidic residues" evidence="4">
    <location>
        <begin position="241"/>
        <end position="260"/>
    </location>
</feature>
<dbReference type="PROSITE" id="PS51319">
    <property type="entry name" value="TFIIS_N"/>
    <property type="match status" value="1"/>
</dbReference>
<proteinExistence type="predicted"/>
<feature type="compositionally biased region" description="Low complexity" evidence="4">
    <location>
        <begin position="500"/>
        <end position="520"/>
    </location>
</feature>
<evidence type="ECO:0000256" key="1">
    <source>
        <dbReference type="ARBA" id="ARBA00004123"/>
    </source>
</evidence>
<feature type="domain" description="BAH" evidence="5">
    <location>
        <begin position="56"/>
        <end position="171"/>
    </location>
</feature>
<evidence type="ECO:0000259" key="6">
    <source>
        <dbReference type="PROSITE" id="PS51319"/>
    </source>
</evidence>
<organism evidence="7">
    <name type="scientific">Anthurium amnicola</name>
    <dbReference type="NCBI Taxonomy" id="1678845"/>
    <lineage>
        <taxon>Eukaryota</taxon>
        <taxon>Viridiplantae</taxon>
        <taxon>Streptophyta</taxon>
        <taxon>Embryophyta</taxon>
        <taxon>Tracheophyta</taxon>
        <taxon>Spermatophyta</taxon>
        <taxon>Magnoliopsida</taxon>
        <taxon>Liliopsida</taxon>
        <taxon>Araceae</taxon>
        <taxon>Pothoideae</taxon>
        <taxon>Potheae</taxon>
        <taxon>Anthurium</taxon>
    </lineage>
</organism>
<feature type="region of interest" description="Disordered" evidence="4">
    <location>
        <begin position="198"/>
        <end position="264"/>
    </location>
</feature>
<dbReference type="GO" id="GO:0003746">
    <property type="term" value="F:translation elongation factor activity"/>
    <property type="evidence" value="ECO:0007669"/>
    <property type="project" value="UniProtKB-KW"/>
</dbReference>
<evidence type="ECO:0000313" key="7">
    <source>
        <dbReference type="EMBL" id="JAT67278.1"/>
    </source>
</evidence>
<dbReference type="SMART" id="SM00439">
    <property type="entry name" value="BAH"/>
    <property type="match status" value="1"/>
</dbReference>
<dbReference type="InterPro" id="IPR017923">
    <property type="entry name" value="TFIIS_N"/>
</dbReference>
<feature type="compositionally biased region" description="Polar residues" evidence="4">
    <location>
        <begin position="597"/>
        <end position="606"/>
    </location>
</feature>
<evidence type="ECO:0000259" key="5">
    <source>
        <dbReference type="PROSITE" id="PS51038"/>
    </source>
</evidence>
<feature type="compositionally biased region" description="Basic and acidic residues" evidence="4">
    <location>
        <begin position="690"/>
        <end position="703"/>
    </location>
</feature>
<gene>
    <name evidence="7" type="primary">EloA_1</name>
    <name evidence="7" type="ORF">g.10889</name>
</gene>
<dbReference type="PANTHER" id="PTHR46548">
    <property type="entry name" value="BAH AND TFIIS DOMAIN-CONTAINING PROTEIN-RELATED"/>
    <property type="match status" value="1"/>
</dbReference>
<evidence type="ECO:0000256" key="4">
    <source>
        <dbReference type="SAM" id="MobiDB-lite"/>
    </source>
</evidence>
<dbReference type="Pfam" id="PF01426">
    <property type="entry name" value="BAH"/>
    <property type="match status" value="1"/>
</dbReference>
<dbReference type="Gene3D" id="1.20.930.10">
    <property type="entry name" value="Conserved domain common to transcription factors TFIIS, elongin A, CRSP70"/>
    <property type="match status" value="1"/>
</dbReference>
<keyword evidence="2 3" id="KW-0539">Nucleus</keyword>
<feature type="region of interest" description="Disordered" evidence="4">
    <location>
        <begin position="650"/>
        <end position="703"/>
    </location>
</feature>
<feature type="region of interest" description="Disordered" evidence="4">
    <location>
        <begin position="951"/>
        <end position="999"/>
    </location>
</feature>
<dbReference type="PANTHER" id="PTHR46548:SF1">
    <property type="entry name" value="BAH AND TFIIS DOMAIN-CONTAINING PROTEIN-RELATED"/>
    <property type="match status" value="1"/>
</dbReference>
<protein>
    <submittedName>
        <fullName evidence="7">Transcription elongation factor B polypeptide 3</fullName>
    </submittedName>
</protein>
<feature type="region of interest" description="Disordered" evidence="4">
    <location>
        <begin position="813"/>
        <end position="842"/>
    </location>
</feature>
<dbReference type="Pfam" id="PF08711">
    <property type="entry name" value="Med26"/>
    <property type="match status" value="1"/>
</dbReference>
<dbReference type="EMBL" id="GDJX01000658">
    <property type="protein sequence ID" value="JAT67278.1"/>
    <property type="molecule type" value="Transcribed_RNA"/>
</dbReference>
<dbReference type="Gene3D" id="2.30.30.490">
    <property type="match status" value="1"/>
</dbReference>
<evidence type="ECO:0000256" key="2">
    <source>
        <dbReference type="ARBA" id="ARBA00023242"/>
    </source>
</evidence>
<dbReference type="PROSITE" id="PS51038">
    <property type="entry name" value="BAH"/>
    <property type="match status" value="1"/>
</dbReference>
<dbReference type="GO" id="GO:0005634">
    <property type="term" value="C:nucleus"/>
    <property type="evidence" value="ECO:0007669"/>
    <property type="project" value="UniProtKB-SubCell"/>
</dbReference>
<feature type="non-terminal residue" evidence="7">
    <location>
        <position position="1275"/>
    </location>
</feature>
<dbReference type="SMART" id="SM00509">
    <property type="entry name" value="TFS2N"/>
    <property type="match status" value="1"/>
</dbReference>
<feature type="compositionally biased region" description="Low complexity" evidence="4">
    <location>
        <begin position="546"/>
        <end position="559"/>
    </location>
</feature>
<accession>A0A1D1ZK19</accession>
<dbReference type="InterPro" id="IPR003617">
    <property type="entry name" value="TFIIS/CRSP70_N_sub"/>
</dbReference>
<sequence length="1275" mass="135977">MHGWGCEERKHMRPVSDPDIAASTATAAPPHPGPSLVAAAAGSNHSSPDSFLKDGRKFHVGDCALFQAGNCRPPCIGIICWFMPCGEACLKLGVNWLYRPSDVKLAKGIFLDAAPNEIFYSFHKDEISAELLLHPCKVAFLCKGVELPSGISSFVCRRGYDIANECLWWLTDQHYINERQEEVDQLLGKTQVEMNAAVQPGGRSPKQLNGTSSTQPLKSGSDGVQNSNTFSSQAKGRKRGDKGDLVSESLKREHTSKADEGDSGNCKLESIIRAEIAKITDKGGLINNDAVEKLVQLMQLDRGERKIDLACRILLADVIAATDRNDFLGRFLQLKGVPVLDDWLQDAHRGKSGDGSSPKEGDRSLEELLLSVLRALDKLPVNLDALQTCNIGKSVNHLRGHKNLEIQKKARSLVDTWKKRVDAEMTKIEMTKLNDTKSIGSSQPVSWPGKSGFSEVSYGGNKRGGMSEVAVKSVVTQTSACKSFPVKIGHGDSVVKSNPASSGSLKSTSSLSASVSVGTKDSQSKTGGSSWTGELPLTMIKEEKSSSSSQSQNNSQSCSGDHTKTMGSTSKEESRSPAAGSMNATKTSGGSRHRKSSNGFIGTSVSGVHRDNGLGKSSSLSRNIMLEKVPQTGITGEKLVDVPVTDHGNSHRLIVRLPNPGRSPARSTSGGSFDDPSLTGSRASSPGASEKNEHTDRRSKLSDVRRDNIAADVNSESWQSNDLKCVVGFVDCDRSAAVILDEERSITDETVVDVSRSTSSSQPKCGKSFEASMSSINALIESCVKYSEASASSGADDSGMNLLASVATGEISKSDMLSPTGSPGENSPAAEDPCTGNETQSTFSSDDVLYHVSGCPEINAENDCEKHESNSSLHVRDEMHQNVEDSITNSFGYCKSVVPSQENTSGNKEQFHVSTAALSKNAERTVKSESNHYVVAADDHAPLSTLPANVEGLSKEDPAKQLRKRRKASGSVTDGIPDCKRKARSASEGSMPVRDGTDLDYVATHSIKREKEPVQETSSCPLGQQNVVDELLHDSVSTDQKLHPVVVVCVEDCIGNPDNEMAASASAILCPKVDEIKKKDSDDMAAKGQLEPSDNEKKDITKIVAPTIDDRIVSSVLSTDNGVEENLEKEAVEHHSSALAIHEEACAVPADETEQCAKSTCSKLSRGEADEVGEEVTCAEASSAVASPVLDTRRCDFDLNEGFSVDEGNLAEPGSSSVLGFSSAVQLPNLQPFTVSPMSSSSPIPITVAAPAKGPFVPPETLLKSKGEPGWKGSA</sequence>
<comment type="subcellular location">
    <subcellularLocation>
        <location evidence="1 3">Nucleus</location>
    </subcellularLocation>
</comment>
<keyword evidence="7" id="KW-0251">Elongation factor</keyword>
<dbReference type="InterPro" id="IPR001025">
    <property type="entry name" value="BAH_dom"/>
</dbReference>